<organism evidence="5 6">
    <name type="scientific">Nelumbo nucifera</name>
    <name type="common">Sacred lotus</name>
    <dbReference type="NCBI Taxonomy" id="4432"/>
    <lineage>
        <taxon>Eukaryota</taxon>
        <taxon>Viridiplantae</taxon>
        <taxon>Streptophyta</taxon>
        <taxon>Embryophyta</taxon>
        <taxon>Tracheophyta</taxon>
        <taxon>Spermatophyta</taxon>
        <taxon>Magnoliopsida</taxon>
        <taxon>Proteales</taxon>
        <taxon>Nelumbonaceae</taxon>
        <taxon>Nelumbo</taxon>
    </lineage>
</organism>
<comment type="caution">
    <text evidence="5">The sequence shown here is derived from an EMBL/GenBank/DDBJ whole genome shotgun (WGS) entry which is preliminary data.</text>
</comment>
<dbReference type="EMBL" id="DUZY01000001">
    <property type="protein sequence ID" value="DAD19382.1"/>
    <property type="molecule type" value="Genomic_DNA"/>
</dbReference>
<evidence type="ECO:0000313" key="6">
    <source>
        <dbReference type="Proteomes" id="UP000607653"/>
    </source>
</evidence>
<gene>
    <name evidence="5" type="ORF">HUJ06_020845</name>
</gene>
<comment type="pathway">
    <text evidence="1">Glycan metabolism; pectin biosynthesis.</text>
</comment>
<protein>
    <submittedName>
        <fullName evidence="5">Uncharacterized protein</fullName>
    </submittedName>
</protein>
<sequence>MAFRRSLAPLPLLGLLSFLLLHPIATTSTSATGIRLGILRKPSPDVPSFREAPAFRNEETCGSADTDRIHIVMTLDANYLRGTMAAVLSILQHSSCPENVAFHFLSARSEPDIIASIRSTFPYLNFKISSRPTWIVSSTSTLTQSWLTTSQSSGGWIWVTR</sequence>
<dbReference type="PANTHER" id="PTHR13778:SF63">
    <property type="entry name" value="HEXOSYLTRANSFERASE"/>
    <property type="match status" value="1"/>
</dbReference>
<feature type="chain" id="PRO_5032420313" evidence="4">
    <location>
        <begin position="27"/>
        <end position="161"/>
    </location>
</feature>
<dbReference type="AlphaFoldDB" id="A0A822XHE6"/>
<reference evidence="5 6" key="1">
    <citation type="journal article" date="2020" name="Mol. Biol. Evol.">
        <title>Distinct Expression and Methylation Patterns for Genes with Different Fates following a Single Whole-Genome Duplication in Flowering Plants.</title>
        <authorList>
            <person name="Shi T."/>
            <person name="Rahmani R.S."/>
            <person name="Gugger P.F."/>
            <person name="Wang M."/>
            <person name="Li H."/>
            <person name="Zhang Y."/>
            <person name="Li Z."/>
            <person name="Wang Q."/>
            <person name="Van de Peer Y."/>
            <person name="Marchal K."/>
            <person name="Chen J."/>
        </authorList>
    </citation>
    <scope>NUCLEOTIDE SEQUENCE [LARGE SCALE GENOMIC DNA]</scope>
    <source>
        <tissue evidence="5">Leaf</tissue>
    </source>
</reference>
<evidence type="ECO:0000256" key="2">
    <source>
        <dbReference type="ARBA" id="ARBA00022676"/>
    </source>
</evidence>
<dbReference type="InterPro" id="IPR050748">
    <property type="entry name" value="Glycosyltrans_8_dom-fam"/>
</dbReference>
<dbReference type="InterPro" id="IPR029044">
    <property type="entry name" value="Nucleotide-diphossugar_trans"/>
</dbReference>
<proteinExistence type="predicted"/>
<evidence type="ECO:0000256" key="1">
    <source>
        <dbReference type="ARBA" id="ARBA00004877"/>
    </source>
</evidence>
<accession>A0A822XHE6</accession>
<evidence type="ECO:0000256" key="4">
    <source>
        <dbReference type="SAM" id="SignalP"/>
    </source>
</evidence>
<keyword evidence="3" id="KW-0808">Transferase</keyword>
<evidence type="ECO:0000313" key="5">
    <source>
        <dbReference type="EMBL" id="DAD19382.1"/>
    </source>
</evidence>
<dbReference type="Proteomes" id="UP000607653">
    <property type="component" value="Unassembled WGS sequence"/>
</dbReference>
<keyword evidence="6" id="KW-1185">Reference proteome</keyword>
<dbReference type="Gene3D" id="3.90.550.10">
    <property type="entry name" value="Spore Coat Polysaccharide Biosynthesis Protein SpsA, Chain A"/>
    <property type="match status" value="1"/>
</dbReference>
<evidence type="ECO:0000256" key="3">
    <source>
        <dbReference type="ARBA" id="ARBA00022679"/>
    </source>
</evidence>
<name>A0A822XHE6_NELNU</name>
<keyword evidence="2" id="KW-0328">Glycosyltransferase</keyword>
<dbReference type="GO" id="GO:0016757">
    <property type="term" value="F:glycosyltransferase activity"/>
    <property type="evidence" value="ECO:0007669"/>
    <property type="project" value="UniProtKB-KW"/>
</dbReference>
<feature type="signal peptide" evidence="4">
    <location>
        <begin position="1"/>
        <end position="26"/>
    </location>
</feature>
<keyword evidence="4" id="KW-0732">Signal</keyword>
<dbReference type="PANTHER" id="PTHR13778">
    <property type="entry name" value="GLYCOSYLTRANSFERASE 8 DOMAIN-CONTAINING PROTEIN"/>
    <property type="match status" value="1"/>
</dbReference>
<dbReference type="SUPFAM" id="SSF53448">
    <property type="entry name" value="Nucleotide-diphospho-sugar transferases"/>
    <property type="match status" value="1"/>
</dbReference>